<dbReference type="STRING" id="180088.A0A1J8PKF9"/>
<dbReference type="Pfam" id="PF03169">
    <property type="entry name" value="OPT"/>
    <property type="match status" value="1"/>
</dbReference>
<sequence>MFYSYYIGCLCVGINSSILSYFAIAFLSQWWLRTRYPRWFAKYNYIVGAALDGGTQVMVFILSFAVQGAGGNSHPFPKTLLAQFRQVAEELAVRKRKEREGEHERRKSMWTGGDRASMTFQPDKMPPLPDWMAELARKAGIDGDQSTGQN</sequence>
<reference evidence="9 10" key="1">
    <citation type="submission" date="2016-03" db="EMBL/GenBank/DDBJ databases">
        <title>Comparative genomics of the ectomycorrhizal sister species Rhizopogon vinicolor and Rhizopogon vesiculosus (Basidiomycota: Boletales) reveals a divergence of the mating type B locus.</title>
        <authorList>
            <person name="Mujic A.B."/>
            <person name="Kuo A."/>
            <person name="Tritt A."/>
            <person name="Lipzen A."/>
            <person name="Chen C."/>
            <person name="Johnson J."/>
            <person name="Sharma A."/>
            <person name="Barry K."/>
            <person name="Grigoriev I.V."/>
            <person name="Spatafora J.W."/>
        </authorList>
    </citation>
    <scope>NUCLEOTIDE SEQUENCE [LARGE SCALE GENOMIC DNA]</scope>
    <source>
        <strain evidence="9 10">AM-OR11-056</strain>
    </source>
</reference>
<gene>
    <name evidence="9" type="ORF">AZE42_08541</name>
</gene>
<evidence type="ECO:0000256" key="4">
    <source>
        <dbReference type="ARBA" id="ARBA00022692"/>
    </source>
</evidence>
<keyword evidence="10" id="KW-1185">Reference proteome</keyword>
<dbReference type="EMBL" id="LVVM01005949">
    <property type="protein sequence ID" value="OJA09373.1"/>
    <property type="molecule type" value="Genomic_DNA"/>
</dbReference>
<evidence type="ECO:0000256" key="7">
    <source>
        <dbReference type="SAM" id="MobiDB-lite"/>
    </source>
</evidence>
<evidence type="ECO:0000313" key="10">
    <source>
        <dbReference type="Proteomes" id="UP000183567"/>
    </source>
</evidence>
<feature type="compositionally biased region" description="Basic and acidic residues" evidence="7">
    <location>
        <begin position="95"/>
        <end position="107"/>
    </location>
</feature>
<comment type="caution">
    <text evidence="9">The sequence shown here is derived from an EMBL/GenBank/DDBJ whole genome shotgun (WGS) entry which is preliminary data.</text>
</comment>
<feature type="transmembrane region" description="Helical" evidence="8">
    <location>
        <begin position="43"/>
        <end position="66"/>
    </location>
</feature>
<evidence type="ECO:0000256" key="3">
    <source>
        <dbReference type="ARBA" id="ARBA00022448"/>
    </source>
</evidence>
<proteinExistence type="inferred from homology"/>
<comment type="subcellular location">
    <subcellularLocation>
        <location evidence="1">Membrane</location>
        <topology evidence="1">Multi-pass membrane protein</topology>
    </subcellularLocation>
</comment>
<dbReference type="AlphaFoldDB" id="A0A1J8PKF9"/>
<evidence type="ECO:0000256" key="6">
    <source>
        <dbReference type="ARBA" id="ARBA00023136"/>
    </source>
</evidence>
<feature type="region of interest" description="Disordered" evidence="7">
    <location>
        <begin position="95"/>
        <end position="126"/>
    </location>
</feature>
<keyword evidence="5 8" id="KW-1133">Transmembrane helix</keyword>
<evidence type="ECO:0000256" key="2">
    <source>
        <dbReference type="ARBA" id="ARBA00008807"/>
    </source>
</evidence>
<keyword evidence="6 8" id="KW-0472">Membrane</keyword>
<evidence type="ECO:0000256" key="5">
    <source>
        <dbReference type="ARBA" id="ARBA00022989"/>
    </source>
</evidence>
<feature type="transmembrane region" description="Helical" evidence="8">
    <location>
        <begin position="7"/>
        <end position="31"/>
    </location>
</feature>
<dbReference type="Proteomes" id="UP000183567">
    <property type="component" value="Unassembled WGS sequence"/>
</dbReference>
<accession>A0A1J8PKF9</accession>
<keyword evidence="4 8" id="KW-0812">Transmembrane</keyword>
<comment type="similarity">
    <text evidence="2">Belongs to the oligopeptide OPT transporter family.</text>
</comment>
<dbReference type="OrthoDB" id="9986677at2759"/>
<keyword evidence="3" id="KW-0813">Transport</keyword>
<dbReference type="InterPro" id="IPR004813">
    <property type="entry name" value="OPT"/>
</dbReference>
<protein>
    <submittedName>
        <fullName evidence="9">Uncharacterized protein</fullName>
    </submittedName>
</protein>
<dbReference type="GO" id="GO:0016020">
    <property type="term" value="C:membrane"/>
    <property type="evidence" value="ECO:0007669"/>
    <property type="project" value="UniProtKB-SubCell"/>
</dbReference>
<organism evidence="9 10">
    <name type="scientific">Rhizopogon vesiculosus</name>
    <dbReference type="NCBI Taxonomy" id="180088"/>
    <lineage>
        <taxon>Eukaryota</taxon>
        <taxon>Fungi</taxon>
        <taxon>Dikarya</taxon>
        <taxon>Basidiomycota</taxon>
        <taxon>Agaricomycotina</taxon>
        <taxon>Agaricomycetes</taxon>
        <taxon>Agaricomycetidae</taxon>
        <taxon>Boletales</taxon>
        <taxon>Suillineae</taxon>
        <taxon>Rhizopogonaceae</taxon>
        <taxon>Rhizopogon</taxon>
    </lineage>
</organism>
<name>A0A1J8PKF9_9AGAM</name>
<evidence type="ECO:0000313" key="9">
    <source>
        <dbReference type="EMBL" id="OJA09373.1"/>
    </source>
</evidence>
<dbReference type="GO" id="GO:0035673">
    <property type="term" value="F:oligopeptide transmembrane transporter activity"/>
    <property type="evidence" value="ECO:0007669"/>
    <property type="project" value="InterPro"/>
</dbReference>
<evidence type="ECO:0000256" key="1">
    <source>
        <dbReference type="ARBA" id="ARBA00004141"/>
    </source>
</evidence>
<evidence type="ECO:0000256" key="8">
    <source>
        <dbReference type="SAM" id="Phobius"/>
    </source>
</evidence>